<comment type="caution">
    <text evidence="7">The sequence shown here is derived from an EMBL/GenBank/DDBJ whole genome shotgun (WGS) entry which is preliminary data.</text>
</comment>
<feature type="transmembrane region" description="Helical" evidence="5">
    <location>
        <begin position="180"/>
        <end position="199"/>
    </location>
</feature>
<organism evidence="7 8">
    <name type="scientific">Symbiodinium microadriaticum</name>
    <name type="common">Dinoflagellate</name>
    <name type="synonym">Zooxanthella microadriatica</name>
    <dbReference type="NCBI Taxonomy" id="2951"/>
    <lineage>
        <taxon>Eukaryota</taxon>
        <taxon>Sar</taxon>
        <taxon>Alveolata</taxon>
        <taxon>Dinophyceae</taxon>
        <taxon>Suessiales</taxon>
        <taxon>Symbiodiniaceae</taxon>
        <taxon>Symbiodinium</taxon>
    </lineage>
</organism>
<feature type="transmembrane region" description="Helical" evidence="5">
    <location>
        <begin position="373"/>
        <end position="394"/>
    </location>
</feature>
<dbReference type="AlphaFoldDB" id="A0A1Q9CYS5"/>
<feature type="transmembrane region" description="Helical" evidence="5">
    <location>
        <begin position="252"/>
        <end position="278"/>
    </location>
</feature>
<dbReference type="Pfam" id="PF13520">
    <property type="entry name" value="AA_permease_2"/>
    <property type="match status" value="1"/>
</dbReference>
<dbReference type="GO" id="GO:0015171">
    <property type="term" value="F:amino acid transmembrane transporter activity"/>
    <property type="evidence" value="ECO:0007669"/>
    <property type="project" value="TreeGrafter"/>
</dbReference>
<feature type="transmembrane region" description="Helical" evidence="5">
    <location>
        <begin position="219"/>
        <end position="240"/>
    </location>
</feature>
<feature type="transmembrane region" description="Helical" evidence="5">
    <location>
        <begin position="406"/>
        <end position="424"/>
    </location>
</feature>
<keyword evidence="8" id="KW-1185">Reference proteome</keyword>
<dbReference type="InterPro" id="IPR002293">
    <property type="entry name" value="AA/rel_permease1"/>
</dbReference>
<feature type="transmembrane region" description="Helical" evidence="5">
    <location>
        <begin position="298"/>
        <end position="323"/>
    </location>
</feature>
<protein>
    <submittedName>
        <fullName evidence="7">Cationic amino acid transporter 9, chloroplastic</fullName>
    </submittedName>
</protein>
<evidence type="ECO:0000259" key="6">
    <source>
        <dbReference type="Pfam" id="PF13906"/>
    </source>
</evidence>
<evidence type="ECO:0000313" key="7">
    <source>
        <dbReference type="EMBL" id="OLP88079.1"/>
    </source>
</evidence>
<proteinExistence type="predicted"/>
<dbReference type="PANTHER" id="PTHR43243">
    <property type="entry name" value="INNER MEMBRANE TRANSPORTER YGJI-RELATED"/>
    <property type="match status" value="1"/>
</dbReference>
<dbReference type="OrthoDB" id="3900342at2759"/>
<dbReference type="Gene3D" id="1.20.1740.10">
    <property type="entry name" value="Amino acid/polyamine transporter I"/>
    <property type="match status" value="1"/>
</dbReference>
<dbReference type="GO" id="GO:0016020">
    <property type="term" value="C:membrane"/>
    <property type="evidence" value="ECO:0007669"/>
    <property type="project" value="UniProtKB-SubCell"/>
</dbReference>
<keyword evidence="2 5" id="KW-0812">Transmembrane</keyword>
<evidence type="ECO:0000256" key="2">
    <source>
        <dbReference type="ARBA" id="ARBA00022692"/>
    </source>
</evidence>
<gene>
    <name evidence="7" type="primary">CAT9</name>
    <name evidence="7" type="ORF">AK812_SmicGene30608</name>
</gene>
<dbReference type="EMBL" id="LSRX01000829">
    <property type="protein sequence ID" value="OLP88079.1"/>
    <property type="molecule type" value="Genomic_DNA"/>
</dbReference>
<dbReference type="Pfam" id="PF13906">
    <property type="entry name" value="AA_permease_C"/>
    <property type="match status" value="1"/>
</dbReference>
<evidence type="ECO:0000256" key="4">
    <source>
        <dbReference type="ARBA" id="ARBA00023136"/>
    </source>
</evidence>
<evidence type="ECO:0000256" key="5">
    <source>
        <dbReference type="SAM" id="Phobius"/>
    </source>
</evidence>
<keyword evidence="4 5" id="KW-0472">Membrane</keyword>
<dbReference type="PANTHER" id="PTHR43243:SF45">
    <property type="entry name" value="CATIONIC AMINO ACID TRANSPORTER 9, CHLOROPLASTIC"/>
    <property type="match status" value="1"/>
</dbReference>
<keyword evidence="3 5" id="KW-1133">Transmembrane helix</keyword>
<accession>A0A1Q9CYS5</accession>
<name>A0A1Q9CYS5_SYMMI</name>
<dbReference type="Proteomes" id="UP000186817">
    <property type="component" value="Unassembled WGS sequence"/>
</dbReference>
<feature type="transmembrane region" description="Helical" evidence="5">
    <location>
        <begin position="40"/>
        <end position="61"/>
    </location>
</feature>
<feature type="transmembrane region" description="Helical" evidence="5">
    <location>
        <begin position="430"/>
        <end position="448"/>
    </location>
</feature>
<comment type="subcellular location">
    <subcellularLocation>
        <location evidence="1">Membrane</location>
        <topology evidence="1">Multi-pass membrane protein</topology>
    </subcellularLocation>
</comment>
<evidence type="ECO:0000256" key="3">
    <source>
        <dbReference type="ARBA" id="ARBA00022989"/>
    </source>
</evidence>
<feature type="transmembrane region" description="Helical" evidence="5">
    <location>
        <begin position="486"/>
        <end position="503"/>
    </location>
</feature>
<evidence type="ECO:0000256" key="1">
    <source>
        <dbReference type="ARBA" id="ARBA00004141"/>
    </source>
</evidence>
<dbReference type="InterPro" id="IPR029485">
    <property type="entry name" value="CAT_C"/>
</dbReference>
<reference evidence="7 8" key="1">
    <citation type="submission" date="2016-02" db="EMBL/GenBank/DDBJ databases">
        <title>Genome analysis of coral dinoflagellate symbionts highlights evolutionary adaptations to a symbiotic lifestyle.</title>
        <authorList>
            <person name="Aranda M."/>
            <person name="Li Y."/>
            <person name="Liew Y.J."/>
            <person name="Baumgarten S."/>
            <person name="Simakov O."/>
            <person name="Wilson M."/>
            <person name="Piel J."/>
            <person name="Ashoor H."/>
            <person name="Bougouffa S."/>
            <person name="Bajic V.B."/>
            <person name="Ryu T."/>
            <person name="Ravasi T."/>
            <person name="Bayer T."/>
            <person name="Micklem G."/>
            <person name="Kim H."/>
            <person name="Bhak J."/>
            <person name="Lajeunesse T.C."/>
            <person name="Voolstra C.R."/>
        </authorList>
    </citation>
    <scope>NUCLEOTIDE SEQUENCE [LARGE SCALE GENOMIC DNA]</scope>
    <source>
        <strain evidence="7 8">CCMP2467</strain>
    </source>
</reference>
<feature type="transmembrane region" description="Helical" evidence="5">
    <location>
        <begin position="155"/>
        <end position="173"/>
    </location>
</feature>
<sequence length="537" mass="57625">MSCRHLMPGFWAVAFRQRPVESELRSDAGSLRRRLTSVDLTMIGIGSSIGSGIFVITGVAAKSTGPAVCFSFLIAAVSCIFSALCYAELAARIPVSGSVYLYAYVAFGEFLAVLFGLNVLVDYHVGAAISVSSCASYLRKTLLLMFPAMWLPDTQVLSLVLVAVLTGILSVGVESGLKRVNGLLVFSKMVIVLLIIGIGSTKVRADNLSPFFPCGFGPVASMSATCSFSFIGFGTVTNAAEECQNPQRDLPIGITASLLICAILYIFFSLVLVGIIPYTEIDEAAPVEAAFSPQYANIPWVSMLVNWGAVIGLFTTLVTGLYSQARMYLAMARDGLFFSPFGRVSTLGTPVNSQVLCGVIAALLAVFLPVERLVLFLNIGVLFSYTIVCAGVLVLRADAPEKAARWAAMMTCAAIVASASSTFISQSRWALISTSVFASAVALCWIPFFQRSYSRPETFACPGCPWVPLLGLTINGYMLSQCHWQAWLRLLATTFLILAAYLFRVRALYSGGSDSRELTVSLPTVNDDGDCIDTTAR</sequence>
<feature type="transmembrane region" description="Helical" evidence="5">
    <location>
        <begin position="344"/>
        <end position="367"/>
    </location>
</feature>
<feature type="transmembrane region" description="Helical" evidence="5">
    <location>
        <begin position="99"/>
        <end position="121"/>
    </location>
</feature>
<evidence type="ECO:0000313" key="8">
    <source>
        <dbReference type="Proteomes" id="UP000186817"/>
    </source>
</evidence>
<feature type="domain" description="Cationic amino acid transporter C-terminal" evidence="6">
    <location>
        <begin position="459"/>
        <end position="503"/>
    </location>
</feature>
<dbReference type="OMA" id="WILGWDL"/>
<feature type="transmembrane region" description="Helical" evidence="5">
    <location>
        <begin position="67"/>
        <end position="87"/>
    </location>
</feature>